<dbReference type="InterPro" id="IPR054528">
    <property type="entry name" value="TcaA_5th"/>
</dbReference>
<dbReference type="KEGG" id="mcl:MCCL_1813"/>
<reference evidence="2 3" key="1">
    <citation type="journal article" date="2009" name="J. Bacteriol.">
        <title>Complete genome sequence of Macrococcus caseolyticus strain JCSCS5402, reflecting the ancestral genome of the human-pathogenic staphylococci.</title>
        <authorList>
            <person name="Baba T."/>
            <person name="Kuwahara-Arai K."/>
            <person name="Uchiyama I."/>
            <person name="Takeuchi F."/>
            <person name="Ito T."/>
            <person name="Hiramatsu K."/>
        </authorList>
    </citation>
    <scope>NUCLEOTIDE SEQUENCE [LARGE SCALE GENOMIC DNA]</scope>
    <source>
        <strain evidence="2 3">JCSC5402</strain>
    </source>
</reference>
<evidence type="ECO:0000313" key="2">
    <source>
        <dbReference type="EMBL" id="BAH18520.1"/>
    </source>
</evidence>
<dbReference type="EMBL" id="AP009484">
    <property type="protein sequence ID" value="BAH18520.1"/>
    <property type="molecule type" value="Genomic_DNA"/>
</dbReference>
<name>B9E8K2_MACCJ</name>
<dbReference type="AlphaFoldDB" id="B9E8K2"/>
<evidence type="ECO:0000313" key="3">
    <source>
        <dbReference type="Proteomes" id="UP000001383"/>
    </source>
</evidence>
<dbReference type="PROSITE" id="PS51257">
    <property type="entry name" value="PROKAR_LIPOPROTEIN"/>
    <property type="match status" value="1"/>
</dbReference>
<accession>B9E8K2</accession>
<protein>
    <recommendedName>
        <fullName evidence="1">TcaA protein NTF2-like domain-containing protein</fullName>
    </recommendedName>
</protein>
<feature type="domain" description="TcaA protein NTF2-like" evidence="1">
    <location>
        <begin position="56"/>
        <end position="163"/>
    </location>
</feature>
<dbReference type="Pfam" id="PF22819">
    <property type="entry name" value="TcaA_5th"/>
    <property type="match status" value="1"/>
</dbReference>
<dbReference type="Proteomes" id="UP000001383">
    <property type="component" value="Chromosome"/>
</dbReference>
<sequence length="250" mass="28947">MLMKLIKYQWPLIILLLTACSQDDTHTSEMVKKSTTNAQESVSVKQTYKVEYKGLAESAMKQLMKKMPEAYNSRQYQLIKPYIKAGSEADKYIKNKLNTGMFDNYKIQSYNIESIEEDNKHHVHIKLSRIMKSNGTNNIESKVVTVYDLSYNKKHKRMEVYDFNDYSVTPVVKQRIQQVTDIDDAIEKVRTEHMARLLKENPDKQVVLIAGDDEEDAGGSYFKVKAIDKNSNFLIQTFKIYKHNGLLVGE</sequence>
<gene>
    <name evidence="2" type="ordered locus">MCCL_1813</name>
</gene>
<evidence type="ECO:0000259" key="1">
    <source>
        <dbReference type="Pfam" id="PF22819"/>
    </source>
</evidence>
<dbReference type="HOGENOM" id="CLU_1110382_0_0_9"/>
<proteinExistence type="predicted"/>
<organism evidence="2 3">
    <name type="scientific">Macrococcus caseolyticus (strain JCSC5402)</name>
    <name type="common">Macrococcoides caseolyticum</name>
    <dbReference type="NCBI Taxonomy" id="458233"/>
    <lineage>
        <taxon>Bacteria</taxon>
        <taxon>Bacillati</taxon>
        <taxon>Bacillota</taxon>
        <taxon>Bacilli</taxon>
        <taxon>Bacillales</taxon>
        <taxon>Staphylococcaceae</taxon>
        <taxon>Macrococcoides</taxon>
    </lineage>
</organism>